<dbReference type="InterPro" id="IPR036388">
    <property type="entry name" value="WH-like_DNA-bd_sf"/>
</dbReference>
<evidence type="ECO:0000259" key="6">
    <source>
        <dbReference type="Pfam" id="PF08100"/>
    </source>
</evidence>
<evidence type="ECO:0000313" key="7">
    <source>
        <dbReference type="EMBL" id="KAJ5315175.1"/>
    </source>
</evidence>
<keyword evidence="3" id="KW-0949">S-adenosyl-L-methionine</keyword>
<dbReference type="InterPro" id="IPR001077">
    <property type="entry name" value="COMT_C"/>
</dbReference>
<evidence type="ECO:0000256" key="4">
    <source>
        <dbReference type="PIRSR" id="PIRSR005739-1"/>
    </source>
</evidence>
<dbReference type="InterPro" id="IPR036390">
    <property type="entry name" value="WH_DNA-bd_sf"/>
</dbReference>
<dbReference type="InterPro" id="IPR012967">
    <property type="entry name" value="COMT_dimerisation"/>
</dbReference>
<dbReference type="EMBL" id="JAPZBO010000005">
    <property type="protein sequence ID" value="KAJ5315175.1"/>
    <property type="molecule type" value="Genomic_DNA"/>
</dbReference>
<dbReference type="Pfam" id="PF00891">
    <property type="entry name" value="Methyltransf_2"/>
    <property type="match status" value="1"/>
</dbReference>
<dbReference type="Pfam" id="PF08100">
    <property type="entry name" value="Dimerisation"/>
    <property type="match status" value="1"/>
</dbReference>
<reference evidence="7" key="2">
    <citation type="journal article" date="2023" name="IMA Fungus">
        <title>Comparative genomic study of the Penicillium genus elucidates a diverse pangenome and 15 lateral gene transfer events.</title>
        <authorList>
            <person name="Petersen C."/>
            <person name="Sorensen T."/>
            <person name="Nielsen M.R."/>
            <person name="Sondergaard T.E."/>
            <person name="Sorensen J.L."/>
            <person name="Fitzpatrick D.A."/>
            <person name="Frisvad J.C."/>
            <person name="Nielsen K.L."/>
        </authorList>
    </citation>
    <scope>NUCLEOTIDE SEQUENCE</scope>
    <source>
        <strain evidence="7">IBT 21472</strain>
    </source>
</reference>
<evidence type="ECO:0000256" key="1">
    <source>
        <dbReference type="ARBA" id="ARBA00022603"/>
    </source>
</evidence>
<dbReference type="SUPFAM" id="SSF53335">
    <property type="entry name" value="S-adenosyl-L-methionine-dependent methyltransferases"/>
    <property type="match status" value="1"/>
</dbReference>
<dbReference type="GO" id="GO:0032259">
    <property type="term" value="P:methylation"/>
    <property type="evidence" value="ECO:0007669"/>
    <property type="project" value="UniProtKB-KW"/>
</dbReference>
<dbReference type="GO" id="GO:0046983">
    <property type="term" value="F:protein dimerization activity"/>
    <property type="evidence" value="ECO:0007669"/>
    <property type="project" value="InterPro"/>
</dbReference>
<dbReference type="GO" id="GO:0008171">
    <property type="term" value="F:O-methyltransferase activity"/>
    <property type="evidence" value="ECO:0007669"/>
    <property type="project" value="InterPro"/>
</dbReference>
<dbReference type="InterPro" id="IPR029063">
    <property type="entry name" value="SAM-dependent_MTases_sf"/>
</dbReference>
<sequence length="398" mass="44415">MSAADLIQRLDIDLVSALDETERRQVLQACDRLKAKLETPMDTTARLVFSSHQAMAVRLGIDMKLFDAMAKASKLAEEPFNVQDWCEETGSDPLLVRRITRFLAAMGVIQEIDGDSYTQTPLAAAYVSSSPLSAAVIHSTHFLTVLSRLPEYFHVNGWKSPGDGLDGPFQFALGADGHYFDFLSTHPYYSQAFNTVMGMSFRRRGRDWFEVFPVEERLRVSSSSDPLIVDVGGGQGEDLKKFQEHFSDLPGKLVLQDLPAVIEGVKDLSGIEVQSHDFFQKQPVQDAKVYFLRTVLHDWPDKQAIQILGNLRDAMSRESILLISEIMQPESGVPLPSVLSDMQMMGSFASLERTQAQWQTLLKAAGFELVQVWLSDRSPISQAEQPALLEARVSESTI</sequence>
<reference evidence="7" key="1">
    <citation type="submission" date="2022-12" db="EMBL/GenBank/DDBJ databases">
        <authorList>
            <person name="Petersen C."/>
        </authorList>
    </citation>
    <scope>NUCLEOTIDE SEQUENCE</scope>
    <source>
        <strain evidence="7">IBT 21472</strain>
    </source>
</reference>
<keyword evidence="1" id="KW-0489">Methyltransferase</keyword>
<feature type="active site" description="Proton acceptor" evidence="4">
    <location>
        <position position="297"/>
    </location>
</feature>
<evidence type="ECO:0008006" key="9">
    <source>
        <dbReference type="Google" id="ProtNLM"/>
    </source>
</evidence>
<dbReference type="PANTHER" id="PTHR43712:SF11">
    <property type="entry name" value="O-METHYLTRANSFERASE (AFU_ORTHOLOGUE AFUA_2G17820)-RELATED"/>
    <property type="match status" value="1"/>
</dbReference>
<dbReference type="AlphaFoldDB" id="A0A9W9PVP7"/>
<comment type="caution">
    <text evidence="7">The sequence shown here is derived from an EMBL/GenBank/DDBJ whole genome shotgun (WGS) entry which is preliminary data.</text>
</comment>
<keyword evidence="8" id="KW-1185">Reference proteome</keyword>
<dbReference type="InterPro" id="IPR016461">
    <property type="entry name" value="COMT-like"/>
</dbReference>
<evidence type="ECO:0000256" key="2">
    <source>
        <dbReference type="ARBA" id="ARBA00022679"/>
    </source>
</evidence>
<dbReference type="PROSITE" id="PS51683">
    <property type="entry name" value="SAM_OMT_II"/>
    <property type="match status" value="1"/>
</dbReference>
<keyword evidence="2" id="KW-0808">Transferase</keyword>
<dbReference type="PANTHER" id="PTHR43712">
    <property type="entry name" value="PUTATIVE (AFU_ORTHOLOGUE AFUA_4G14580)-RELATED"/>
    <property type="match status" value="1"/>
</dbReference>
<gene>
    <name evidence="7" type="ORF">N7476_005482</name>
</gene>
<dbReference type="Proteomes" id="UP001147746">
    <property type="component" value="Unassembled WGS sequence"/>
</dbReference>
<proteinExistence type="predicted"/>
<evidence type="ECO:0000313" key="8">
    <source>
        <dbReference type="Proteomes" id="UP001147746"/>
    </source>
</evidence>
<evidence type="ECO:0000256" key="3">
    <source>
        <dbReference type="ARBA" id="ARBA00022691"/>
    </source>
</evidence>
<dbReference type="GO" id="GO:0044550">
    <property type="term" value="P:secondary metabolite biosynthetic process"/>
    <property type="evidence" value="ECO:0007669"/>
    <property type="project" value="UniProtKB-ARBA"/>
</dbReference>
<feature type="domain" description="O-methyltransferase dimerisation" evidence="6">
    <location>
        <begin position="47"/>
        <end position="129"/>
    </location>
</feature>
<dbReference type="Gene3D" id="3.40.50.150">
    <property type="entry name" value="Vaccinia Virus protein VP39"/>
    <property type="match status" value="1"/>
</dbReference>
<protein>
    <recommendedName>
        <fullName evidence="9">O-methyltransferase domain-containing protein</fullName>
    </recommendedName>
</protein>
<evidence type="ECO:0000259" key="5">
    <source>
        <dbReference type="Pfam" id="PF00891"/>
    </source>
</evidence>
<organism evidence="7 8">
    <name type="scientific">Penicillium atrosanguineum</name>
    <dbReference type="NCBI Taxonomy" id="1132637"/>
    <lineage>
        <taxon>Eukaryota</taxon>
        <taxon>Fungi</taxon>
        <taxon>Dikarya</taxon>
        <taxon>Ascomycota</taxon>
        <taxon>Pezizomycotina</taxon>
        <taxon>Eurotiomycetes</taxon>
        <taxon>Eurotiomycetidae</taxon>
        <taxon>Eurotiales</taxon>
        <taxon>Aspergillaceae</taxon>
        <taxon>Penicillium</taxon>
    </lineage>
</organism>
<dbReference type="SUPFAM" id="SSF46785">
    <property type="entry name" value="Winged helix' DNA-binding domain"/>
    <property type="match status" value="1"/>
</dbReference>
<feature type="domain" description="O-methyltransferase C-terminal" evidence="5">
    <location>
        <begin position="226"/>
        <end position="368"/>
    </location>
</feature>
<name>A0A9W9PVP7_9EURO</name>
<accession>A0A9W9PVP7</accession>
<dbReference type="Gene3D" id="1.10.10.10">
    <property type="entry name" value="Winged helix-like DNA-binding domain superfamily/Winged helix DNA-binding domain"/>
    <property type="match status" value="1"/>
</dbReference>
<dbReference type="PIRSF" id="PIRSF005739">
    <property type="entry name" value="O-mtase"/>
    <property type="match status" value="1"/>
</dbReference>